<dbReference type="AlphaFoldDB" id="E9SGU3"/>
<dbReference type="CDD" id="cd14256">
    <property type="entry name" value="Dockerin_I"/>
    <property type="match status" value="1"/>
</dbReference>
<dbReference type="Pfam" id="PF00404">
    <property type="entry name" value="Dockerin_1"/>
    <property type="match status" value="1"/>
</dbReference>
<comment type="caution">
    <text evidence="3">The sequence shown here is derived from an EMBL/GenBank/DDBJ whole genome shotgun (WGS) entry which is preliminary data.</text>
</comment>
<dbReference type="PROSITE" id="PS51766">
    <property type="entry name" value="DOCKERIN"/>
    <property type="match status" value="1"/>
</dbReference>
<dbReference type="PROSITE" id="PS51257">
    <property type="entry name" value="PROKAR_LIPOPROTEIN"/>
    <property type="match status" value="1"/>
</dbReference>
<dbReference type="InterPro" id="IPR002105">
    <property type="entry name" value="Dockerin_1_rpt"/>
</dbReference>
<dbReference type="InterPro" id="IPR014044">
    <property type="entry name" value="CAP_dom"/>
</dbReference>
<gene>
    <name evidence="3" type="ORF">CUS_7469</name>
</gene>
<dbReference type="EMBL" id="ADKM02000130">
    <property type="protein sequence ID" value="EGC01297.1"/>
    <property type="molecule type" value="Genomic_DNA"/>
</dbReference>
<reference evidence="3 4" key="1">
    <citation type="submission" date="2011-02" db="EMBL/GenBank/DDBJ databases">
        <authorList>
            <person name="Nelson K.E."/>
            <person name="Sutton G."/>
            <person name="Torralba M."/>
            <person name="Durkin S."/>
            <person name="Harkins D."/>
            <person name="Montgomery R."/>
            <person name="Ziemer C."/>
            <person name="Klaassens E."/>
            <person name="Ocuiv P."/>
            <person name="Morrison M."/>
        </authorList>
    </citation>
    <scope>NUCLEOTIDE SEQUENCE [LARGE SCALE GENOMIC DNA]</scope>
    <source>
        <strain evidence="3 4">8</strain>
    </source>
</reference>
<dbReference type="RefSeq" id="WP_002852703.1">
    <property type="nucleotide sequence ID" value="NZ_ADKM02000130.1"/>
</dbReference>
<evidence type="ECO:0000259" key="2">
    <source>
        <dbReference type="PROSITE" id="PS51766"/>
    </source>
</evidence>
<dbReference type="PANTHER" id="PTHR31157:SF1">
    <property type="entry name" value="SCP DOMAIN-CONTAINING PROTEIN"/>
    <property type="match status" value="1"/>
</dbReference>
<dbReference type="Gene3D" id="1.10.1330.10">
    <property type="entry name" value="Dockerin domain"/>
    <property type="match status" value="1"/>
</dbReference>
<dbReference type="InterPro" id="IPR036439">
    <property type="entry name" value="Dockerin_dom_sf"/>
</dbReference>
<dbReference type="InterPro" id="IPR035940">
    <property type="entry name" value="CAP_sf"/>
</dbReference>
<feature type="domain" description="Dockerin" evidence="2">
    <location>
        <begin position="23"/>
        <end position="95"/>
    </location>
</feature>
<dbReference type="Proteomes" id="UP000004259">
    <property type="component" value="Unassembled WGS sequence"/>
</dbReference>
<dbReference type="PROSITE" id="PS00018">
    <property type="entry name" value="EF_HAND_1"/>
    <property type="match status" value="2"/>
</dbReference>
<dbReference type="SUPFAM" id="SSF63446">
    <property type="entry name" value="Type I dockerin domain"/>
    <property type="match status" value="1"/>
</dbReference>
<dbReference type="OrthoDB" id="9783944at2"/>
<name>E9SGU3_RUMAL</name>
<accession>E9SGU3</accession>
<proteinExistence type="predicted"/>
<sequence length="229" mass="24557">MLKRIISLAITVTMAAGCITAYADSNKGDLNNDGRLNVTDVSKLAAHVKGVKSLSGTSLTRADVNSDGKVNVTDISMLANHVKGGGDSSASKTPTADDYALQLAKLVNNERRARGLTPYVYSTELNKAAMIRAKELYTKFDHTRPDGRSCFSIYDDLGINWTAVAENIAYGQSSAQAAFNDFMSSEHHRSSMLDATKTYMGIGVYRSSSGTLYWAQLFANGSGMTGSVV</sequence>
<dbReference type="eggNOG" id="COG2340">
    <property type="taxonomic scope" value="Bacteria"/>
</dbReference>
<dbReference type="CDD" id="cd05379">
    <property type="entry name" value="CAP_bacterial"/>
    <property type="match status" value="1"/>
</dbReference>
<dbReference type="InterPro" id="IPR018247">
    <property type="entry name" value="EF_Hand_1_Ca_BS"/>
</dbReference>
<keyword evidence="4" id="KW-1185">Reference proteome</keyword>
<evidence type="ECO:0000256" key="1">
    <source>
        <dbReference type="SAM" id="SignalP"/>
    </source>
</evidence>
<organism evidence="3 4">
    <name type="scientific">Ruminococcus albus 8</name>
    <dbReference type="NCBI Taxonomy" id="246199"/>
    <lineage>
        <taxon>Bacteria</taxon>
        <taxon>Bacillati</taxon>
        <taxon>Bacillota</taxon>
        <taxon>Clostridia</taxon>
        <taxon>Eubacteriales</taxon>
        <taxon>Oscillospiraceae</taxon>
        <taxon>Ruminococcus</taxon>
    </lineage>
</organism>
<dbReference type="STRING" id="246199.CUS_7469"/>
<dbReference type="GO" id="GO:0000272">
    <property type="term" value="P:polysaccharide catabolic process"/>
    <property type="evidence" value="ECO:0007669"/>
    <property type="project" value="InterPro"/>
</dbReference>
<dbReference type="GO" id="GO:0004553">
    <property type="term" value="F:hydrolase activity, hydrolyzing O-glycosyl compounds"/>
    <property type="evidence" value="ECO:0007669"/>
    <property type="project" value="InterPro"/>
</dbReference>
<feature type="chain" id="PRO_5003247179" evidence="1">
    <location>
        <begin position="24"/>
        <end position="229"/>
    </location>
</feature>
<dbReference type="SUPFAM" id="SSF55797">
    <property type="entry name" value="PR-1-like"/>
    <property type="match status" value="1"/>
</dbReference>
<protein>
    <submittedName>
        <fullName evidence="3">SCP-like protein</fullName>
    </submittedName>
</protein>
<dbReference type="Pfam" id="PF00188">
    <property type="entry name" value="CAP"/>
    <property type="match status" value="1"/>
</dbReference>
<evidence type="ECO:0000313" key="4">
    <source>
        <dbReference type="Proteomes" id="UP000004259"/>
    </source>
</evidence>
<dbReference type="PANTHER" id="PTHR31157">
    <property type="entry name" value="SCP DOMAIN-CONTAINING PROTEIN"/>
    <property type="match status" value="1"/>
</dbReference>
<feature type="signal peptide" evidence="1">
    <location>
        <begin position="1"/>
        <end position="23"/>
    </location>
</feature>
<dbReference type="Gene3D" id="3.40.33.10">
    <property type="entry name" value="CAP"/>
    <property type="match status" value="1"/>
</dbReference>
<evidence type="ECO:0000313" key="3">
    <source>
        <dbReference type="EMBL" id="EGC01297.1"/>
    </source>
</evidence>
<dbReference type="InterPro" id="IPR016134">
    <property type="entry name" value="Dockerin_dom"/>
</dbReference>
<keyword evidence="1" id="KW-0732">Signal</keyword>